<comment type="similarity">
    <text evidence="11">Belongs to the ABC transporter superfamily. UvrA family.</text>
</comment>
<keyword evidence="8" id="KW-0267">Excision nuclease</keyword>
<evidence type="ECO:0000256" key="10">
    <source>
        <dbReference type="ARBA" id="ARBA00023204"/>
    </source>
</evidence>
<dbReference type="Gene3D" id="1.20.1580.10">
    <property type="entry name" value="ABC transporter ATPase like domain"/>
    <property type="match status" value="3"/>
</dbReference>
<evidence type="ECO:0000256" key="9">
    <source>
        <dbReference type="ARBA" id="ARBA00023125"/>
    </source>
</evidence>
<evidence type="ECO:0000256" key="11">
    <source>
        <dbReference type="ARBA" id="ARBA00038000"/>
    </source>
</evidence>
<sequence length="804" mass="86821">MQIFGARTHNLKNISHDLPQGRLIVITGPSGSGKSSLAFDTIYAEGQRRFLEGVTGFARQFFTLLPRPDVDSIDGLSPTIAVRQLTKGGSPLSSVATSTGIAELLRLLFARAGTPCCPIHGIELKATPISSMASRILEWPQETPVLVLSPVAFGTGFDFPEFFRRMASLGFQRFRVDSTITLLHEINSESFTASPPGRLDIVVDRLKLRPGSRARLSESLELAASLSGGKVGVMHYRTGEELRFSTNYSCPECDFSFSRLEPSLFSSLSPQAAPAEAAPGDREAALHVFLGSPKGPNYPALLSRTLSDFGAFFETLKFEDARAAIADPVLQEIKARAGFLIQAGLGYLSLSRTLDTLSRGEAQRIRLAAQLSTRLSGVTYVLDEPSAGLHPAENNRLINTLLSLRDQGNTVIVVEHREETMKAADYLVDMGPGAGEHGGRICAAGTLREVMASPSSLTGAFLSGRKKIPLPDKPRAPGKTWITIREARANNLKGISVQIPEGCVTAVTGLSGSGKSSLVNSVLYKAASRVLNHAEGTDSVACAGIEGLENFSRALMVDQSPIGRTPRSIPASYLGLFQLIREVFAEMPLAKERGYAAGRFSFNIPGGRCETCQGEGIRQIKMQLLPDVFVPCDTCHGTRYNSETLEVRYKGLNIAEVLDLTVEQAMEHFKARPAIMRKLRALADVGLSYIHLGQPSYTLSGGECQRIKIAAELARPDVGRTLYIFDEPTMGLHMSDIAVLSTIFQKLCDAGNTVVLTEHEPQIIASCDWVIDLGGRGPEGGWLVGEGTPAYIKSLPQSLTGKFL</sequence>
<dbReference type="PROSITE" id="PS00211">
    <property type="entry name" value="ABC_TRANSPORTER_1"/>
    <property type="match status" value="1"/>
</dbReference>
<keyword evidence="2" id="KW-0963">Cytoplasm</keyword>
<evidence type="ECO:0000256" key="12">
    <source>
        <dbReference type="ARBA" id="ARBA00039316"/>
    </source>
</evidence>
<comment type="caution">
    <text evidence="15">The sequence shown here is derived from an EMBL/GenBank/DDBJ whole genome shotgun (WGS) entry which is preliminary data.</text>
</comment>
<evidence type="ECO:0000256" key="4">
    <source>
        <dbReference type="ARBA" id="ARBA00022741"/>
    </source>
</evidence>
<dbReference type="PANTHER" id="PTHR43152:SF1">
    <property type="entry name" value="UVRA PROTEIN"/>
    <property type="match status" value="1"/>
</dbReference>
<evidence type="ECO:0000256" key="2">
    <source>
        <dbReference type="ARBA" id="ARBA00022490"/>
    </source>
</evidence>
<organism evidence="15 16">
    <name type="scientific">Mesosutterella porci</name>
    <dbReference type="NCBI Taxonomy" id="2915351"/>
    <lineage>
        <taxon>Bacteria</taxon>
        <taxon>Pseudomonadati</taxon>
        <taxon>Pseudomonadota</taxon>
        <taxon>Betaproteobacteria</taxon>
        <taxon>Burkholderiales</taxon>
        <taxon>Sutterellaceae</taxon>
        <taxon>Mesosutterella</taxon>
    </lineage>
</organism>
<evidence type="ECO:0000256" key="3">
    <source>
        <dbReference type="ARBA" id="ARBA00022737"/>
    </source>
</evidence>
<dbReference type="InterPro" id="IPR003593">
    <property type="entry name" value="AAA+_ATPase"/>
</dbReference>
<dbReference type="SUPFAM" id="SSF52540">
    <property type="entry name" value="P-loop containing nucleoside triphosphate hydrolases"/>
    <property type="match status" value="2"/>
</dbReference>
<feature type="domain" description="AAA+ ATPase" evidence="14">
    <location>
        <begin position="501"/>
        <end position="775"/>
    </location>
</feature>
<keyword evidence="4" id="KW-0547">Nucleotide-binding</keyword>
<keyword evidence="10" id="KW-0234">DNA repair</keyword>
<dbReference type="GO" id="GO:0005524">
    <property type="term" value="F:ATP binding"/>
    <property type="evidence" value="ECO:0007669"/>
    <property type="project" value="UniProtKB-KW"/>
</dbReference>
<evidence type="ECO:0000256" key="5">
    <source>
        <dbReference type="ARBA" id="ARBA00022763"/>
    </source>
</evidence>
<evidence type="ECO:0000313" key="15">
    <source>
        <dbReference type="EMBL" id="MCG5030295.1"/>
    </source>
</evidence>
<reference evidence="15 16" key="1">
    <citation type="submission" date="2022-02" db="EMBL/GenBank/DDBJ databases">
        <title>Mesosutterella porci, a novel member of the family Sutterellaceae from pig feces.</title>
        <authorList>
            <person name="Wylensek D."/>
            <person name="Clavel T."/>
        </authorList>
    </citation>
    <scope>NUCLEOTIDE SEQUENCE [LARGE SCALE GENOMIC DNA]</scope>
    <source>
        <strain evidence="16">oilRF-744-wt-GAM-9</strain>
    </source>
</reference>
<dbReference type="Proteomes" id="UP001297600">
    <property type="component" value="Unassembled WGS sequence"/>
</dbReference>
<evidence type="ECO:0000256" key="7">
    <source>
        <dbReference type="ARBA" id="ARBA00022840"/>
    </source>
</evidence>
<proteinExistence type="inferred from homology"/>
<dbReference type="SMART" id="SM00382">
    <property type="entry name" value="AAA"/>
    <property type="match status" value="2"/>
</dbReference>
<dbReference type="Pfam" id="PF17760">
    <property type="entry name" value="UvrA_inter"/>
    <property type="match status" value="1"/>
</dbReference>
<evidence type="ECO:0000259" key="14">
    <source>
        <dbReference type="SMART" id="SM00382"/>
    </source>
</evidence>
<keyword evidence="16" id="KW-1185">Reference proteome</keyword>
<keyword evidence="3" id="KW-0677">Repeat</keyword>
<dbReference type="RefSeq" id="WP_237977949.1">
    <property type="nucleotide sequence ID" value="NZ_JAKNCT010000002.1"/>
</dbReference>
<evidence type="ECO:0000313" key="16">
    <source>
        <dbReference type="Proteomes" id="UP001297600"/>
    </source>
</evidence>
<keyword evidence="5" id="KW-0227">DNA damage</keyword>
<keyword evidence="9" id="KW-0238">DNA-binding</keyword>
<dbReference type="InterPro" id="IPR017871">
    <property type="entry name" value="ABC_transporter-like_CS"/>
</dbReference>
<dbReference type="InterPro" id="IPR027417">
    <property type="entry name" value="P-loop_NTPase"/>
</dbReference>
<keyword evidence="6" id="KW-0228">DNA excision</keyword>
<protein>
    <recommendedName>
        <fullName evidence="12">UvrABC system protein A</fullName>
    </recommendedName>
    <alternativeName>
        <fullName evidence="13">Excinuclease ABC subunit A</fullName>
    </alternativeName>
</protein>
<evidence type="ECO:0000256" key="8">
    <source>
        <dbReference type="ARBA" id="ARBA00022881"/>
    </source>
</evidence>
<dbReference type="Gene3D" id="3.30.190.20">
    <property type="match status" value="1"/>
</dbReference>
<comment type="subcellular location">
    <subcellularLocation>
        <location evidence="1">Cytoplasm</location>
    </subcellularLocation>
</comment>
<evidence type="ECO:0000256" key="6">
    <source>
        <dbReference type="ARBA" id="ARBA00022769"/>
    </source>
</evidence>
<dbReference type="EMBL" id="JAKNCT010000002">
    <property type="protein sequence ID" value="MCG5030295.1"/>
    <property type="molecule type" value="Genomic_DNA"/>
</dbReference>
<dbReference type="PANTHER" id="PTHR43152">
    <property type="entry name" value="UVRABC SYSTEM PROTEIN A"/>
    <property type="match status" value="1"/>
</dbReference>
<evidence type="ECO:0000256" key="1">
    <source>
        <dbReference type="ARBA" id="ARBA00004496"/>
    </source>
</evidence>
<dbReference type="CDD" id="cd03270">
    <property type="entry name" value="ABC_UvrA_I"/>
    <property type="match status" value="1"/>
</dbReference>
<dbReference type="InterPro" id="IPR041102">
    <property type="entry name" value="UvrA_inter"/>
</dbReference>
<evidence type="ECO:0000256" key="13">
    <source>
        <dbReference type="ARBA" id="ARBA00042156"/>
    </source>
</evidence>
<feature type="domain" description="AAA+ ATPase" evidence="14">
    <location>
        <begin position="20"/>
        <end position="434"/>
    </location>
</feature>
<keyword evidence="7 15" id="KW-0067">ATP-binding</keyword>
<accession>A0ABS9MNV8</accession>
<name>A0ABS9MNV8_9BURK</name>
<dbReference type="Gene3D" id="3.40.50.300">
    <property type="entry name" value="P-loop containing nucleotide triphosphate hydrolases"/>
    <property type="match status" value="3"/>
</dbReference>
<gene>
    <name evidence="15" type="ORF">MAF45_02335</name>
</gene>
<dbReference type="Gene3D" id="1.10.8.280">
    <property type="entry name" value="ABC transporter ATPase domain-like"/>
    <property type="match status" value="1"/>
</dbReference>